<dbReference type="RefSeq" id="XP_033671514.1">
    <property type="nucleotide sequence ID" value="XM_033811857.1"/>
</dbReference>
<dbReference type="Gene3D" id="3.90.226.10">
    <property type="entry name" value="2-enoyl-CoA Hydratase, Chain A, domain 1"/>
    <property type="match status" value="1"/>
</dbReference>
<dbReference type="PANTHER" id="PTHR11941">
    <property type="entry name" value="ENOYL-COA HYDRATASE-RELATED"/>
    <property type="match status" value="1"/>
</dbReference>
<evidence type="ECO:0008006" key="4">
    <source>
        <dbReference type="Google" id="ProtNLM"/>
    </source>
</evidence>
<organism evidence="2 3">
    <name type="scientific">Zasmidium cellare ATCC 36951</name>
    <dbReference type="NCBI Taxonomy" id="1080233"/>
    <lineage>
        <taxon>Eukaryota</taxon>
        <taxon>Fungi</taxon>
        <taxon>Dikarya</taxon>
        <taxon>Ascomycota</taxon>
        <taxon>Pezizomycotina</taxon>
        <taxon>Dothideomycetes</taxon>
        <taxon>Dothideomycetidae</taxon>
        <taxon>Mycosphaerellales</taxon>
        <taxon>Mycosphaerellaceae</taxon>
        <taxon>Zasmidium</taxon>
    </lineage>
</organism>
<dbReference type="CDD" id="cd06558">
    <property type="entry name" value="crotonase-like"/>
    <property type="match status" value="1"/>
</dbReference>
<accession>A0A6A6CUB3</accession>
<dbReference type="PANTHER" id="PTHR11941:SF54">
    <property type="entry name" value="ENOYL-COA HYDRATASE, MITOCHONDRIAL"/>
    <property type="match status" value="1"/>
</dbReference>
<dbReference type="Pfam" id="PF00378">
    <property type="entry name" value="ECH_1"/>
    <property type="match status" value="1"/>
</dbReference>
<dbReference type="OrthoDB" id="410701at2759"/>
<dbReference type="AlphaFoldDB" id="A0A6A6CUB3"/>
<dbReference type="InterPro" id="IPR029045">
    <property type="entry name" value="ClpP/crotonase-like_dom_sf"/>
</dbReference>
<dbReference type="InterPro" id="IPR001753">
    <property type="entry name" value="Enoyl-CoA_hydra/iso"/>
</dbReference>
<keyword evidence="1" id="KW-0843">Virulence</keyword>
<evidence type="ECO:0000313" key="3">
    <source>
        <dbReference type="Proteomes" id="UP000799537"/>
    </source>
</evidence>
<evidence type="ECO:0000313" key="2">
    <source>
        <dbReference type="EMBL" id="KAF2170625.1"/>
    </source>
</evidence>
<dbReference type="GO" id="GO:0003824">
    <property type="term" value="F:catalytic activity"/>
    <property type="evidence" value="ECO:0007669"/>
    <property type="project" value="UniProtKB-ARBA"/>
</dbReference>
<dbReference type="EMBL" id="ML993585">
    <property type="protein sequence ID" value="KAF2170625.1"/>
    <property type="molecule type" value="Genomic_DNA"/>
</dbReference>
<dbReference type="GeneID" id="54565129"/>
<reference evidence="2" key="1">
    <citation type="journal article" date="2020" name="Stud. Mycol.">
        <title>101 Dothideomycetes genomes: a test case for predicting lifestyles and emergence of pathogens.</title>
        <authorList>
            <person name="Haridas S."/>
            <person name="Albert R."/>
            <person name="Binder M."/>
            <person name="Bloem J."/>
            <person name="Labutti K."/>
            <person name="Salamov A."/>
            <person name="Andreopoulos B."/>
            <person name="Baker S."/>
            <person name="Barry K."/>
            <person name="Bills G."/>
            <person name="Bluhm B."/>
            <person name="Cannon C."/>
            <person name="Castanera R."/>
            <person name="Culley D."/>
            <person name="Daum C."/>
            <person name="Ezra D."/>
            <person name="Gonzalez J."/>
            <person name="Henrissat B."/>
            <person name="Kuo A."/>
            <person name="Liang C."/>
            <person name="Lipzen A."/>
            <person name="Lutzoni F."/>
            <person name="Magnuson J."/>
            <person name="Mondo S."/>
            <person name="Nolan M."/>
            <person name="Ohm R."/>
            <person name="Pangilinan J."/>
            <person name="Park H.-J."/>
            <person name="Ramirez L."/>
            <person name="Alfaro M."/>
            <person name="Sun H."/>
            <person name="Tritt A."/>
            <person name="Yoshinaga Y."/>
            <person name="Zwiers L.-H."/>
            <person name="Turgeon B."/>
            <person name="Goodwin S."/>
            <person name="Spatafora J."/>
            <person name="Crous P."/>
            <person name="Grigoriev I."/>
        </authorList>
    </citation>
    <scope>NUCLEOTIDE SEQUENCE</scope>
    <source>
        <strain evidence="2">ATCC 36951</strain>
    </source>
</reference>
<dbReference type="Proteomes" id="UP000799537">
    <property type="component" value="Unassembled WGS sequence"/>
</dbReference>
<dbReference type="SUPFAM" id="SSF52096">
    <property type="entry name" value="ClpP/crotonase"/>
    <property type="match status" value="1"/>
</dbReference>
<protein>
    <recommendedName>
        <fullName evidence="4">Enoyl-CoA hydratase</fullName>
    </recommendedName>
</protein>
<evidence type="ECO:0000256" key="1">
    <source>
        <dbReference type="ARBA" id="ARBA00023026"/>
    </source>
</evidence>
<keyword evidence="3" id="KW-1185">Reference proteome</keyword>
<sequence>MSTSQNRSLKLEPVSGSQHAVRLTISNPPINLTNSVLLAELHGYLTYLESNPDKAPKVAVISSDHADIWVSHLDLHIVSAQYPLPSSEGESGHFLHLLGHILRLFRTFPVLFVAEVNGLAVGGGNEFAVNMDMRFAGPAARFGVPEVAGGIVHGGGLQSLTKLIGPGRALEMMTSSRALTATEAEKYGLVNRAFSTANELRKYVDALAARIAKFPQGGIAGTKQGVRECLDGVGSVNTDMQRLGQLAHTGDAQGSISKLIEFGGDQSKGDFELGLPDTADQLWV</sequence>
<gene>
    <name evidence="2" type="ORF">M409DRAFT_51633</name>
</gene>
<name>A0A6A6CUB3_ZASCE</name>
<proteinExistence type="predicted"/>
<dbReference type="GO" id="GO:0006635">
    <property type="term" value="P:fatty acid beta-oxidation"/>
    <property type="evidence" value="ECO:0007669"/>
    <property type="project" value="TreeGrafter"/>
</dbReference>